<protein>
    <submittedName>
        <fullName evidence="1">Uncharacterized protein</fullName>
    </submittedName>
</protein>
<sequence length="183" mass="21625">MSKIYPKLKFGEITVQYEDSWIKQAYRYFNYDTIVTPTSNIVFLFHDTNEVTSTMDIVPDKTIVFSEISGIDTIHPHSIDVPNITQKMYRRNIRIKEDGKSYLPGFGEIYSNKYNTYLPDSSIFNCIYYIDTAYPDVERVVFSLMKRKYGVNSSRFLFSYEPEVITKQQVEYIIYKILTGEWK</sequence>
<dbReference type="AlphaFoldDB" id="A0A6C0JXH8"/>
<name>A0A6C0JXH8_9ZZZZ</name>
<organism evidence="1">
    <name type="scientific">viral metagenome</name>
    <dbReference type="NCBI Taxonomy" id="1070528"/>
    <lineage>
        <taxon>unclassified sequences</taxon>
        <taxon>metagenomes</taxon>
        <taxon>organismal metagenomes</taxon>
    </lineage>
</organism>
<accession>A0A6C0JXH8</accession>
<evidence type="ECO:0000313" key="1">
    <source>
        <dbReference type="EMBL" id="QHU10465.1"/>
    </source>
</evidence>
<dbReference type="EMBL" id="MN740757">
    <property type="protein sequence ID" value="QHU10465.1"/>
    <property type="molecule type" value="Genomic_DNA"/>
</dbReference>
<reference evidence="1" key="1">
    <citation type="journal article" date="2020" name="Nature">
        <title>Giant virus diversity and host interactions through global metagenomics.</title>
        <authorList>
            <person name="Schulz F."/>
            <person name="Roux S."/>
            <person name="Paez-Espino D."/>
            <person name="Jungbluth S."/>
            <person name="Walsh D.A."/>
            <person name="Denef V.J."/>
            <person name="McMahon K.D."/>
            <person name="Konstantinidis K.T."/>
            <person name="Eloe-Fadrosh E.A."/>
            <person name="Kyrpides N.C."/>
            <person name="Woyke T."/>
        </authorList>
    </citation>
    <scope>NUCLEOTIDE SEQUENCE</scope>
    <source>
        <strain evidence="1">GVMAG-S-1101164-67</strain>
    </source>
</reference>
<proteinExistence type="predicted"/>